<evidence type="ECO:0000313" key="2">
    <source>
        <dbReference type="EMBL" id="GAA4495381.1"/>
    </source>
</evidence>
<keyword evidence="3" id="KW-1185">Reference proteome</keyword>
<evidence type="ECO:0000256" key="1">
    <source>
        <dbReference type="SAM" id="MobiDB-lite"/>
    </source>
</evidence>
<protein>
    <submittedName>
        <fullName evidence="2">DNA repair ATPase</fullName>
    </submittedName>
</protein>
<evidence type="ECO:0000313" key="3">
    <source>
        <dbReference type="Proteomes" id="UP001501321"/>
    </source>
</evidence>
<reference evidence="3" key="1">
    <citation type="journal article" date="2019" name="Int. J. Syst. Evol. Microbiol.">
        <title>The Global Catalogue of Microorganisms (GCM) 10K type strain sequencing project: providing services to taxonomists for standard genome sequencing and annotation.</title>
        <authorList>
            <consortium name="The Broad Institute Genomics Platform"/>
            <consortium name="The Broad Institute Genome Sequencing Center for Infectious Disease"/>
            <person name="Wu L."/>
            <person name="Ma J."/>
        </authorList>
    </citation>
    <scope>NUCLEOTIDE SEQUENCE [LARGE SCALE GENOMIC DNA]</scope>
    <source>
        <strain evidence="3">JCM 32226</strain>
    </source>
</reference>
<dbReference type="Proteomes" id="UP001501321">
    <property type="component" value="Unassembled WGS sequence"/>
</dbReference>
<dbReference type="RefSeq" id="WP_345010400.1">
    <property type="nucleotide sequence ID" value="NZ_BAABFC010000006.1"/>
</dbReference>
<comment type="caution">
    <text evidence="2">The sequence shown here is derived from an EMBL/GenBank/DDBJ whole genome shotgun (WGS) entry which is preliminary data.</text>
</comment>
<name>A0ABP8Q2V8_9GAMM</name>
<feature type="region of interest" description="Disordered" evidence="1">
    <location>
        <begin position="224"/>
        <end position="254"/>
    </location>
</feature>
<accession>A0ABP8Q2V8</accession>
<feature type="compositionally biased region" description="Basic and acidic residues" evidence="1">
    <location>
        <begin position="229"/>
        <end position="244"/>
    </location>
</feature>
<organism evidence="2 3">
    <name type="scientific">Pseudaeromonas paramecii</name>
    <dbReference type="NCBI Taxonomy" id="2138166"/>
    <lineage>
        <taxon>Bacteria</taxon>
        <taxon>Pseudomonadati</taxon>
        <taxon>Pseudomonadota</taxon>
        <taxon>Gammaproteobacteria</taxon>
        <taxon>Aeromonadales</taxon>
        <taxon>Aeromonadaceae</taxon>
        <taxon>Pseudaeromonas</taxon>
    </lineage>
</organism>
<dbReference type="EMBL" id="BAABFC010000006">
    <property type="protein sequence ID" value="GAA4495381.1"/>
    <property type="molecule type" value="Genomic_DNA"/>
</dbReference>
<sequence length="254" mass="29436">MVLTLVLLSIGALLFLIIGYNIVQQYKQKLEADRRALMAKQKIIIEEAEEILLNANRLPFSKTLVLLMQTRIHDALKSILQAAPGMDSVRQRLQDVQAQIKYVQENYQSNDESSFRAPDSDQQALQMLQVVKKIRAVVRVEHNKGKIDPQAFVTEDRRLELMLLKINIANLTQRAFESRMQRQFGTAKQLLTKGISALAAIHDKDPWLIAREDEMRNALRDMNQQIEEASQKERNEMQEKKDDLDVLFQPKKKW</sequence>
<proteinExistence type="predicted"/>
<gene>
    <name evidence="2" type="ORF">GCM10023095_08440</name>
</gene>